<protein>
    <recommendedName>
        <fullName evidence="1">Ricin B lectin domain-containing protein</fullName>
    </recommendedName>
</protein>
<gene>
    <name evidence="2" type="ORF">CBW42_05995</name>
</gene>
<dbReference type="Pfam" id="PF14200">
    <property type="entry name" value="RicinB_lectin_2"/>
    <property type="match status" value="1"/>
</dbReference>
<name>A0A252F3S2_9FIRM</name>
<dbReference type="InterPro" id="IPR000772">
    <property type="entry name" value="Ricin_B_lectin"/>
</dbReference>
<evidence type="ECO:0000313" key="3">
    <source>
        <dbReference type="Proteomes" id="UP000194903"/>
    </source>
</evidence>
<dbReference type="InterPro" id="IPR035992">
    <property type="entry name" value="Ricin_B-like_lectins"/>
</dbReference>
<sequence>MVTRKTTGGHPLNFHLRKHKKRILSAVLCGSMMLSTGAQTLAFDSETIFSSLFDGAQSSATDLSDSGYALQRLGLVAGGEDGDLMLDKIGSRSEALTLFIALLGERNAATSVSYSYTFRDIPDWFGNFAGYGVYHSYTSGYSETQFGSYDAVTPQAYATFMLRALGYDTSDFTWSAALDKAVEIGLCTRQQADKWLNEPFRRQEIMEISYLALSTKLKNSDCTLTDKLIAAGIITAEQAKSEHLTFGKTYQASGSTQQADTSGYTALPVGKYELHNVGSGNVMTVNPISKQSDVYVTGDANSTTQLFSIQQNSDGSFRILSASNSALAIDANPSSGADIILWTANGTDCQDFVAKKLSSGAYEIRLKANPNMALTESSNGDVRLCAYTGSSAQQWKLSDNSEDTAAATAKLKSIMKIYPDGKSLGSGYSFGGAGQCMGFGREVFYRMYGQTAKWSYDGSPKSSSDGKLYTVTARSSSYSAGSIKTLISKAKPGDILQMDSPKMHTMVFVSSDSNGFTVYDANWTGPNEVSVRYVKYGAWASRNSNGICVLHAVNYPKS</sequence>
<dbReference type="Proteomes" id="UP000194903">
    <property type="component" value="Unassembled WGS sequence"/>
</dbReference>
<evidence type="ECO:0000259" key="1">
    <source>
        <dbReference type="Pfam" id="PF14200"/>
    </source>
</evidence>
<accession>A0A252F3S2</accession>
<reference evidence="2 3" key="1">
    <citation type="submission" date="2017-05" db="EMBL/GenBank/DDBJ databases">
        <title>Butyricicoccus porcorum sp. nov. a butyrate-producing bacterium from the swine intestinal tract.</title>
        <authorList>
            <person name="Trachsel J."/>
            <person name="Humphrey S."/>
            <person name="Allen H.K."/>
        </authorList>
    </citation>
    <scope>NUCLEOTIDE SEQUENCE [LARGE SCALE GENOMIC DNA]</scope>
    <source>
        <strain evidence="2">BB10</strain>
    </source>
</reference>
<keyword evidence="3" id="KW-1185">Reference proteome</keyword>
<dbReference type="Gene3D" id="2.80.10.50">
    <property type="match status" value="2"/>
</dbReference>
<dbReference type="CDD" id="cd00161">
    <property type="entry name" value="beta-trefoil_Ricin-like"/>
    <property type="match status" value="1"/>
</dbReference>
<dbReference type="EMBL" id="NHOC01000005">
    <property type="protein sequence ID" value="OUM20389.1"/>
    <property type="molecule type" value="Genomic_DNA"/>
</dbReference>
<feature type="domain" description="Ricin B lectin" evidence="1">
    <location>
        <begin position="270"/>
        <end position="342"/>
    </location>
</feature>
<comment type="caution">
    <text evidence="2">The sequence shown here is derived from an EMBL/GenBank/DDBJ whole genome shotgun (WGS) entry which is preliminary data.</text>
</comment>
<dbReference type="OrthoDB" id="1862659at2"/>
<evidence type="ECO:0000313" key="2">
    <source>
        <dbReference type="EMBL" id="OUM20389.1"/>
    </source>
</evidence>
<dbReference type="SUPFAM" id="SSF50370">
    <property type="entry name" value="Ricin B-like lectins"/>
    <property type="match status" value="1"/>
</dbReference>
<organism evidence="2 3">
    <name type="scientific">Butyricicoccus porcorum</name>
    <dbReference type="NCBI Taxonomy" id="1945634"/>
    <lineage>
        <taxon>Bacteria</taxon>
        <taxon>Bacillati</taxon>
        <taxon>Bacillota</taxon>
        <taxon>Clostridia</taxon>
        <taxon>Eubacteriales</taxon>
        <taxon>Butyricicoccaceae</taxon>
        <taxon>Butyricicoccus</taxon>
    </lineage>
</organism>
<dbReference type="AlphaFoldDB" id="A0A252F3S2"/>
<proteinExistence type="predicted"/>